<dbReference type="EMBL" id="AFUP01000006">
    <property type="protein sequence ID" value="EGV07807.1"/>
    <property type="molecule type" value="Genomic_DNA"/>
</dbReference>
<dbReference type="Proteomes" id="UP000003287">
    <property type="component" value="Unassembled WGS sequence"/>
</dbReference>
<protein>
    <submittedName>
        <fullName evidence="1">Uncharacterized protein</fullName>
    </submittedName>
</protein>
<gene>
    <name evidence="1" type="ORF">HMPREF1042_1320</name>
</gene>
<dbReference type="AlphaFoldDB" id="F9P911"/>
<accession>F9P911</accession>
<sequence>MATKYLDNNGLLYVWKKIKDTFVKKTELDEVKTAIPKNVTDLLDAGNYALKSSVPTKVENLEDAGDYAKKSEIPHRIDGMEGIEAYAKVASIPKKVVELEDYADFVKKAELTEEVKGLIGNVKSIEFSVVEELPASGEKATIYLVSNAKSDNDAYDEFIWLNDKLEKIGTTSVDLSGYLKAVDISSITNEEIDVFLCRCSVWLKSF</sequence>
<evidence type="ECO:0000313" key="1">
    <source>
        <dbReference type="EMBL" id="EGV07807.1"/>
    </source>
</evidence>
<reference evidence="1 2" key="1">
    <citation type="submission" date="2011-06" db="EMBL/GenBank/DDBJ databases">
        <authorList>
            <person name="Harkins D.M."/>
            <person name="Madupu R."/>
            <person name="Durkin A.S."/>
            <person name="Torralba M."/>
            <person name="Methe B."/>
            <person name="Sutton G.G."/>
            <person name="Nelson K.E."/>
        </authorList>
    </citation>
    <scope>NUCLEOTIDE SEQUENCE [LARGE SCALE GENOMIC DNA]</scope>
    <source>
        <strain evidence="1 2">SK1060</strain>
    </source>
</reference>
<evidence type="ECO:0000313" key="2">
    <source>
        <dbReference type="Proteomes" id="UP000003287"/>
    </source>
</evidence>
<proteinExistence type="predicted"/>
<organism evidence="1 2">
    <name type="scientific">Streptococcus constellatus subsp. pharyngis SK1060 = CCUG 46377</name>
    <dbReference type="NCBI Taxonomy" id="1035184"/>
    <lineage>
        <taxon>Bacteria</taxon>
        <taxon>Bacillati</taxon>
        <taxon>Bacillota</taxon>
        <taxon>Bacilli</taxon>
        <taxon>Lactobacillales</taxon>
        <taxon>Streptococcaceae</taxon>
        <taxon>Streptococcus</taxon>
        <taxon>Streptococcus anginosus group</taxon>
    </lineage>
</organism>
<name>F9P911_STRCV</name>